<keyword evidence="10" id="KW-1185">Reference proteome</keyword>
<feature type="transmembrane region" description="Helical" evidence="8">
    <location>
        <begin position="151"/>
        <end position="169"/>
    </location>
</feature>
<protein>
    <submittedName>
        <fullName evidence="9">Hemolysin III</fullName>
    </submittedName>
</protein>
<comment type="similarity">
    <text evidence="2">Belongs to the UPF0073 (Hly-III) family.</text>
</comment>
<accession>A0A1I0BX57</accession>
<keyword evidence="3" id="KW-1003">Cell membrane</keyword>
<comment type="subcellular location">
    <subcellularLocation>
        <location evidence="1">Cell membrane</location>
        <topology evidence="1">Multi-pass membrane protein</topology>
    </subcellularLocation>
</comment>
<dbReference type="NCBIfam" id="TIGR01065">
    <property type="entry name" value="hlyIII"/>
    <property type="match status" value="1"/>
</dbReference>
<feature type="transmembrane region" description="Helical" evidence="8">
    <location>
        <begin position="24"/>
        <end position="49"/>
    </location>
</feature>
<sequence>MNSTNNQNTIKDVSNRKYSFGEELANCITHGVGIVFSIVILTILLVYAIWQRSAIAIVGFSIYGFCSIVLYSSSTLYHSFQKEKIKKIFRAFDHSSIFLFIAGTYTPVALMAMEGYWRIGILATVWGIAIIGILFKIFTFNSFDKYKAISLLLYIAMGWIVVVAIKPMLQSMPSGFFIWLLAGGLAYTIGTIFYAIKKIPYNHAIWHLFVLGGSVLHFLGIFRYLAL</sequence>
<evidence type="ECO:0000256" key="2">
    <source>
        <dbReference type="ARBA" id="ARBA00008488"/>
    </source>
</evidence>
<organism evidence="9 10">
    <name type="scientific">Natronincola peptidivorans</name>
    <dbReference type="NCBI Taxonomy" id="426128"/>
    <lineage>
        <taxon>Bacteria</taxon>
        <taxon>Bacillati</taxon>
        <taxon>Bacillota</taxon>
        <taxon>Clostridia</taxon>
        <taxon>Peptostreptococcales</taxon>
        <taxon>Natronincolaceae</taxon>
        <taxon>Natronincola</taxon>
    </lineage>
</organism>
<evidence type="ECO:0000256" key="8">
    <source>
        <dbReference type="SAM" id="Phobius"/>
    </source>
</evidence>
<evidence type="ECO:0000313" key="9">
    <source>
        <dbReference type="EMBL" id="SET11560.1"/>
    </source>
</evidence>
<dbReference type="InterPro" id="IPR005744">
    <property type="entry name" value="Hy-lIII"/>
</dbReference>
<dbReference type="GO" id="GO:0005886">
    <property type="term" value="C:plasma membrane"/>
    <property type="evidence" value="ECO:0007669"/>
    <property type="project" value="UniProtKB-SubCell"/>
</dbReference>
<keyword evidence="7" id="KW-0862">Zinc</keyword>
<feature type="transmembrane region" description="Helical" evidence="8">
    <location>
        <begin position="175"/>
        <end position="196"/>
    </location>
</feature>
<dbReference type="InterPro" id="IPR004254">
    <property type="entry name" value="AdipoR/HlyIII-related"/>
</dbReference>
<feature type="transmembrane region" description="Helical" evidence="8">
    <location>
        <begin position="97"/>
        <end position="113"/>
    </location>
</feature>
<evidence type="ECO:0000256" key="1">
    <source>
        <dbReference type="ARBA" id="ARBA00004651"/>
    </source>
</evidence>
<feature type="transmembrane region" description="Helical" evidence="8">
    <location>
        <begin position="208"/>
        <end position="226"/>
    </location>
</feature>
<dbReference type="GO" id="GO:0140911">
    <property type="term" value="F:pore-forming activity"/>
    <property type="evidence" value="ECO:0007669"/>
    <property type="project" value="InterPro"/>
</dbReference>
<dbReference type="PANTHER" id="PTHR20855">
    <property type="entry name" value="ADIPOR/PROGESTIN RECEPTOR-RELATED"/>
    <property type="match status" value="1"/>
</dbReference>
<feature type="transmembrane region" description="Helical" evidence="8">
    <location>
        <begin position="119"/>
        <end position="139"/>
    </location>
</feature>
<evidence type="ECO:0000313" key="10">
    <source>
        <dbReference type="Proteomes" id="UP000199568"/>
    </source>
</evidence>
<dbReference type="OrthoDB" id="9813689at2"/>
<keyword evidence="7" id="KW-0479">Metal-binding</keyword>
<feature type="binding site" evidence="7">
    <location>
        <position position="78"/>
    </location>
    <ligand>
        <name>Zn(2+)</name>
        <dbReference type="ChEBI" id="CHEBI:29105"/>
    </ligand>
</feature>
<dbReference type="Proteomes" id="UP000199568">
    <property type="component" value="Unassembled WGS sequence"/>
</dbReference>
<evidence type="ECO:0000256" key="7">
    <source>
        <dbReference type="PIRSR" id="PIRSR604254-1"/>
    </source>
</evidence>
<evidence type="ECO:0000256" key="5">
    <source>
        <dbReference type="ARBA" id="ARBA00022989"/>
    </source>
</evidence>
<dbReference type="Pfam" id="PF03006">
    <property type="entry name" value="HlyIII"/>
    <property type="match status" value="1"/>
</dbReference>
<dbReference type="EMBL" id="FOHU01000004">
    <property type="protein sequence ID" value="SET11560.1"/>
    <property type="molecule type" value="Genomic_DNA"/>
</dbReference>
<gene>
    <name evidence="9" type="ORF">SAMN05660297_01458</name>
</gene>
<evidence type="ECO:0000256" key="6">
    <source>
        <dbReference type="ARBA" id="ARBA00023136"/>
    </source>
</evidence>
<evidence type="ECO:0000256" key="4">
    <source>
        <dbReference type="ARBA" id="ARBA00022692"/>
    </source>
</evidence>
<keyword evidence="6 8" id="KW-0472">Membrane</keyword>
<keyword evidence="4 8" id="KW-0812">Transmembrane</keyword>
<feature type="binding site" evidence="7">
    <location>
        <position position="203"/>
    </location>
    <ligand>
        <name>Zn(2+)</name>
        <dbReference type="ChEBI" id="CHEBI:29105"/>
    </ligand>
</feature>
<name>A0A1I0BX57_9FIRM</name>
<proteinExistence type="inferred from homology"/>
<dbReference type="GO" id="GO:0046872">
    <property type="term" value="F:metal ion binding"/>
    <property type="evidence" value="ECO:0007669"/>
    <property type="project" value="UniProtKB-KW"/>
</dbReference>
<dbReference type="STRING" id="426128.SAMN05660297_01458"/>
<dbReference type="PANTHER" id="PTHR20855:SF3">
    <property type="entry name" value="LD03007P"/>
    <property type="match status" value="1"/>
</dbReference>
<evidence type="ECO:0000256" key="3">
    <source>
        <dbReference type="ARBA" id="ARBA00022475"/>
    </source>
</evidence>
<dbReference type="RefSeq" id="WP_090441531.1">
    <property type="nucleotide sequence ID" value="NZ_FOHU01000004.1"/>
</dbReference>
<reference evidence="9 10" key="1">
    <citation type="submission" date="2016-10" db="EMBL/GenBank/DDBJ databases">
        <authorList>
            <person name="de Groot N.N."/>
        </authorList>
    </citation>
    <scope>NUCLEOTIDE SEQUENCE [LARGE SCALE GENOMIC DNA]</scope>
    <source>
        <strain evidence="9 10">DSM 18979</strain>
    </source>
</reference>
<feature type="binding site" evidence="7">
    <location>
        <position position="207"/>
    </location>
    <ligand>
        <name>Zn(2+)</name>
        <dbReference type="ChEBI" id="CHEBI:29105"/>
    </ligand>
</feature>
<keyword evidence="5 8" id="KW-1133">Transmembrane helix</keyword>
<dbReference type="AlphaFoldDB" id="A0A1I0BX57"/>
<feature type="transmembrane region" description="Helical" evidence="8">
    <location>
        <begin position="55"/>
        <end position="77"/>
    </location>
</feature>